<keyword evidence="3 9" id="KW-0238">DNA-binding</keyword>
<dbReference type="PROSITE" id="PS50110">
    <property type="entry name" value="RESPONSE_REGULATORY"/>
    <property type="match status" value="1"/>
</dbReference>
<evidence type="ECO:0000259" key="8">
    <source>
        <dbReference type="PROSITE" id="PS50110"/>
    </source>
</evidence>
<dbReference type="OrthoDB" id="9808843at2"/>
<keyword evidence="1 5" id="KW-0597">Phosphoprotein</keyword>
<dbReference type="PANTHER" id="PTHR43214:SF24">
    <property type="entry name" value="TRANSCRIPTIONAL REGULATORY PROTEIN NARL-RELATED"/>
    <property type="match status" value="1"/>
</dbReference>
<evidence type="ECO:0000256" key="2">
    <source>
        <dbReference type="ARBA" id="ARBA00023015"/>
    </source>
</evidence>
<dbReference type="SUPFAM" id="SSF46894">
    <property type="entry name" value="C-terminal effector domain of the bipartite response regulators"/>
    <property type="match status" value="1"/>
</dbReference>
<feature type="compositionally biased region" description="Low complexity" evidence="6">
    <location>
        <begin position="172"/>
        <end position="181"/>
    </location>
</feature>
<evidence type="ECO:0000256" key="4">
    <source>
        <dbReference type="ARBA" id="ARBA00023163"/>
    </source>
</evidence>
<feature type="domain" description="Response regulatory" evidence="8">
    <location>
        <begin position="20"/>
        <end position="135"/>
    </location>
</feature>
<accession>A0A2U1ZTQ7</accession>
<evidence type="ECO:0000259" key="7">
    <source>
        <dbReference type="PROSITE" id="PS50043"/>
    </source>
</evidence>
<evidence type="ECO:0000313" key="9">
    <source>
        <dbReference type="EMBL" id="PWD50330.1"/>
    </source>
</evidence>
<dbReference type="InterPro" id="IPR016032">
    <property type="entry name" value="Sig_transdc_resp-reg_C-effctor"/>
</dbReference>
<protein>
    <submittedName>
        <fullName evidence="9">DNA-binding response regulator</fullName>
    </submittedName>
</protein>
<dbReference type="InterPro" id="IPR039420">
    <property type="entry name" value="WalR-like"/>
</dbReference>
<comment type="caution">
    <text evidence="9">The sequence shown here is derived from an EMBL/GenBank/DDBJ whole genome shotgun (WGS) entry which is preliminary data.</text>
</comment>
<dbReference type="Gene3D" id="3.40.50.2300">
    <property type="match status" value="1"/>
</dbReference>
<keyword evidence="2" id="KW-0805">Transcription regulation</keyword>
<dbReference type="SMART" id="SM00421">
    <property type="entry name" value="HTH_LUXR"/>
    <property type="match status" value="1"/>
</dbReference>
<evidence type="ECO:0000256" key="5">
    <source>
        <dbReference type="PROSITE-ProRule" id="PRU00169"/>
    </source>
</evidence>
<dbReference type="GO" id="GO:0000160">
    <property type="term" value="P:phosphorelay signal transduction system"/>
    <property type="evidence" value="ECO:0007669"/>
    <property type="project" value="InterPro"/>
</dbReference>
<dbReference type="RefSeq" id="WP_109228712.1">
    <property type="nucleotide sequence ID" value="NZ_PYHR01000002.1"/>
</dbReference>
<dbReference type="Pfam" id="PF00196">
    <property type="entry name" value="GerE"/>
    <property type="match status" value="1"/>
</dbReference>
<sequence>MSEPSATSAAPAAPSAAVVRVLVVDDHPIVRAGIVGLLASDTGIEVVGEAGDGAQAVALAARLRPDVVLLDLRMPVLDGVAATAQILATGGPRILVLTTYESDDQILAAIEAGASGYLIKAAPPAEIVAGIRAVAAGTSPLSPSVATALVARLRERPTAGAAASPRTPVTSAATPDLAAPHPAAPDLTAREREVLALVAQGLSNPAIGRRLFIGEATVKSHLLKVFAKLDVSDRTRAVTRAMELGLLLPDAPPTERPTLEG</sequence>
<dbReference type="PROSITE" id="PS50043">
    <property type="entry name" value="HTH_LUXR_2"/>
    <property type="match status" value="1"/>
</dbReference>
<dbReference type="AlphaFoldDB" id="A0A2U1ZTQ7"/>
<evidence type="ECO:0000256" key="6">
    <source>
        <dbReference type="SAM" id="MobiDB-lite"/>
    </source>
</evidence>
<evidence type="ECO:0000256" key="1">
    <source>
        <dbReference type="ARBA" id="ARBA00022553"/>
    </source>
</evidence>
<dbReference type="PRINTS" id="PR00038">
    <property type="entry name" value="HTHLUXR"/>
</dbReference>
<evidence type="ECO:0000256" key="3">
    <source>
        <dbReference type="ARBA" id="ARBA00023125"/>
    </source>
</evidence>
<dbReference type="InterPro" id="IPR000792">
    <property type="entry name" value="Tscrpt_reg_LuxR_C"/>
</dbReference>
<dbReference type="Pfam" id="PF00072">
    <property type="entry name" value="Response_reg"/>
    <property type="match status" value="1"/>
</dbReference>
<feature type="modified residue" description="4-aspartylphosphate" evidence="5">
    <location>
        <position position="71"/>
    </location>
</feature>
<reference evidence="9 10" key="1">
    <citation type="submission" date="2018-03" db="EMBL/GenBank/DDBJ databases">
        <title>Genome assembly of novel Miniimonas species PCH200.</title>
        <authorList>
            <person name="Thakur V."/>
            <person name="Kumar V."/>
            <person name="Singh D."/>
        </authorList>
    </citation>
    <scope>NUCLEOTIDE SEQUENCE [LARGE SCALE GENOMIC DNA]</scope>
    <source>
        <strain evidence="9 10">PCH200</strain>
    </source>
</reference>
<organism evidence="9 10">
    <name type="scientific">Serinibacter arcticus</name>
    <dbReference type="NCBI Taxonomy" id="1655435"/>
    <lineage>
        <taxon>Bacteria</taxon>
        <taxon>Bacillati</taxon>
        <taxon>Actinomycetota</taxon>
        <taxon>Actinomycetes</taxon>
        <taxon>Micrococcales</taxon>
        <taxon>Beutenbergiaceae</taxon>
        <taxon>Serinibacter</taxon>
    </lineage>
</organism>
<dbReference type="InterPro" id="IPR001789">
    <property type="entry name" value="Sig_transdc_resp-reg_receiver"/>
</dbReference>
<name>A0A2U1ZTQ7_9MICO</name>
<dbReference type="SMART" id="SM00448">
    <property type="entry name" value="REC"/>
    <property type="match status" value="1"/>
</dbReference>
<feature type="region of interest" description="Disordered" evidence="6">
    <location>
        <begin position="157"/>
        <end position="181"/>
    </location>
</feature>
<dbReference type="InterPro" id="IPR011006">
    <property type="entry name" value="CheY-like_superfamily"/>
</dbReference>
<proteinExistence type="predicted"/>
<dbReference type="GO" id="GO:0006355">
    <property type="term" value="P:regulation of DNA-templated transcription"/>
    <property type="evidence" value="ECO:0007669"/>
    <property type="project" value="InterPro"/>
</dbReference>
<keyword evidence="10" id="KW-1185">Reference proteome</keyword>
<gene>
    <name evidence="9" type="ORF">C8046_06335</name>
</gene>
<dbReference type="EMBL" id="PYHR01000002">
    <property type="protein sequence ID" value="PWD50330.1"/>
    <property type="molecule type" value="Genomic_DNA"/>
</dbReference>
<dbReference type="Proteomes" id="UP000245166">
    <property type="component" value="Unassembled WGS sequence"/>
</dbReference>
<dbReference type="CDD" id="cd17535">
    <property type="entry name" value="REC_NarL-like"/>
    <property type="match status" value="1"/>
</dbReference>
<evidence type="ECO:0000313" key="10">
    <source>
        <dbReference type="Proteomes" id="UP000245166"/>
    </source>
</evidence>
<feature type="domain" description="HTH luxR-type" evidence="7">
    <location>
        <begin position="180"/>
        <end position="245"/>
    </location>
</feature>
<keyword evidence="4" id="KW-0804">Transcription</keyword>
<dbReference type="InterPro" id="IPR058245">
    <property type="entry name" value="NreC/VraR/RcsB-like_REC"/>
</dbReference>
<dbReference type="PANTHER" id="PTHR43214">
    <property type="entry name" value="TWO-COMPONENT RESPONSE REGULATOR"/>
    <property type="match status" value="1"/>
</dbReference>
<dbReference type="CDD" id="cd06170">
    <property type="entry name" value="LuxR_C_like"/>
    <property type="match status" value="1"/>
</dbReference>
<dbReference type="SUPFAM" id="SSF52172">
    <property type="entry name" value="CheY-like"/>
    <property type="match status" value="1"/>
</dbReference>
<dbReference type="GO" id="GO:0003677">
    <property type="term" value="F:DNA binding"/>
    <property type="evidence" value="ECO:0007669"/>
    <property type="project" value="UniProtKB-KW"/>
</dbReference>